<evidence type="ECO:0000313" key="3">
    <source>
        <dbReference type="EMBL" id="MDQ1109662.1"/>
    </source>
</evidence>
<feature type="signal peptide" evidence="2">
    <location>
        <begin position="1"/>
        <end position="20"/>
    </location>
</feature>
<name>A0AAP5AJ45_9GAMM</name>
<evidence type="ECO:0000256" key="1">
    <source>
        <dbReference type="SAM" id="MobiDB-lite"/>
    </source>
</evidence>
<sequence>MLRIALAAALGLALVPTAYAAVDCSASATSVKPLPLPATAIAPVASELYIRNVQLGMPAGVLTSNFDQQQSLDRVLQRLRIDGCQNIAKAMPGAPAIKPNDPAAYKPQTEFDNTPWRFDMSQNGKRMTADEFDAWMKSRGVRVVKPRAAAAAAPAPVPAAEAPAETKPGGKK</sequence>
<accession>A0AAP5AJ45</accession>
<evidence type="ECO:0000313" key="4">
    <source>
        <dbReference type="Proteomes" id="UP001226084"/>
    </source>
</evidence>
<dbReference type="Proteomes" id="UP001226084">
    <property type="component" value="Unassembled WGS sequence"/>
</dbReference>
<feature type="region of interest" description="Disordered" evidence="1">
    <location>
        <begin position="148"/>
        <end position="172"/>
    </location>
</feature>
<organism evidence="3 4">
    <name type="scientific">Stenotrophomonas rhizophila</name>
    <dbReference type="NCBI Taxonomy" id="216778"/>
    <lineage>
        <taxon>Bacteria</taxon>
        <taxon>Pseudomonadati</taxon>
        <taxon>Pseudomonadota</taxon>
        <taxon>Gammaproteobacteria</taxon>
        <taxon>Lysobacterales</taxon>
        <taxon>Lysobacteraceae</taxon>
        <taxon>Stenotrophomonas</taxon>
    </lineage>
</organism>
<dbReference type="RefSeq" id="WP_249833806.1">
    <property type="nucleotide sequence ID" value="NZ_CP088000.1"/>
</dbReference>
<keyword evidence="2" id="KW-0732">Signal</keyword>
<gene>
    <name evidence="3" type="ORF">QE424_002821</name>
</gene>
<feature type="chain" id="PRO_5042836124" description="Secreted protein" evidence="2">
    <location>
        <begin position="21"/>
        <end position="172"/>
    </location>
</feature>
<reference evidence="3" key="1">
    <citation type="submission" date="2023-07" db="EMBL/GenBank/DDBJ databases">
        <title>Functional and genomic diversity of the sorghum phyllosphere microbiome.</title>
        <authorList>
            <person name="Shade A."/>
        </authorList>
    </citation>
    <scope>NUCLEOTIDE SEQUENCE</scope>
    <source>
        <strain evidence="3">SORGH_AS_0457</strain>
    </source>
</reference>
<dbReference type="AlphaFoldDB" id="A0AAP5AJ45"/>
<protein>
    <recommendedName>
        <fullName evidence="5">Secreted protein</fullName>
    </recommendedName>
</protein>
<evidence type="ECO:0008006" key="5">
    <source>
        <dbReference type="Google" id="ProtNLM"/>
    </source>
</evidence>
<comment type="caution">
    <text evidence="3">The sequence shown here is derived from an EMBL/GenBank/DDBJ whole genome shotgun (WGS) entry which is preliminary data.</text>
</comment>
<evidence type="ECO:0000256" key="2">
    <source>
        <dbReference type="SAM" id="SignalP"/>
    </source>
</evidence>
<proteinExistence type="predicted"/>
<dbReference type="EMBL" id="JAUTAS010000001">
    <property type="protein sequence ID" value="MDQ1109662.1"/>
    <property type="molecule type" value="Genomic_DNA"/>
</dbReference>